<dbReference type="PANTHER" id="PTHR43775:SF37">
    <property type="entry name" value="SI:DKEY-61P9.11"/>
    <property type="match status" value="1"/>
</dbReference>
<dbReference type="InterPro" id="IPR016039">
    <property type="entry name" value="Thiolase-like"/>
</dbReference>
<dbReference type="Pfam" id="PF02801">
    <property type="entry name" value="Ketoacyl-synt_C"/>
    <property type="match status" value="1"/>
</dbReference>
<feature type="domain" description="Carrier" evidence="6">
    <location>
        <begin position="2516"/>
        <end position="2591"/>
    </location>
</feature>
<dbReference type="Gene3D" id="3.30.300.30">
    <property type="match status" value="1"/>
</dbReference>
<dbReference type="Pfam" id="PF00550">
    <property type="entry name" value="PP-binding"/>
    <property type="match status" value="2"/>
</dbReference>
<dbReference type="InterPro" id="IPR042099">
    <property type="entry name" value="ANL_N_sf"/>
</dbReference>
<dbReference type="SUPFAM" id="SSF53901">
    <property type="entry name" value="Thiolase-like"/>
    <property type="match status" value="1"/>
</dbReference>
<accession>A0A6S6RB92</accession>
<dbReference type="EMBL" id="AP023367">
    <property type="protein sequence ID" value="BCJ96168.1"/>
    <property type="molecule type" value="Genomic_DNA"/>
</dbReference>
<dbReference type="InterPro" id="IPR018201">
    <property type="entry name" value="Ketoacyl_synth_AS"/>
</dbReference>
<dbReference type="SUPFAM" id="SSF52777">
    <property type="entry name" value="CoA-dependent acyltransferases"/>
    <property type="match status" value="2"/>
</dbReference>
<dbReference type="InterPro" id="IPR050091">
    <property type="entry name" value="PKS_NRPS_Biosynth_Enz"/>
</dbReference>
<dbReference type="SUPFAM" id="SSF51735">
    <property type="entry name" value="NAD(P)-binding Rossmann-fold domains"/>
    <property type="match status" value="2"/>
</dbReference>
<reference evidence="9 10" key="1">
    <citation type="journal article" date="2016" name="Int. J. Syst. Evol. Microbiol.">
        <title>Descriptions of Anaerotaenia torta gen. nov., sp. nov. and Anaerocolumna cellulosilytica gen. nov., sp. nov. isolated from a methanogenic reactor of cattle waste.</title>
        <authorList>
            <person name="Uek A."/>
            <person name="Ohtaki Y."/>
            <person name="Kaku N."/>
            <person name="Ueki K."/>
        </authorList>
    </citation>
    <scope>NUCLEOTIDE SEQUENCE [LARGE SCALE GENOMIC DNA]</scope>
    <source>
        <strain evidence="9 10">SN021</strain>
    </source>
</reference>
<keyword evidence="2" id="KW-0596">Phosphopantetheine</keyword>
<evidence type="ECO:0000256" key="2">
    <source>
        <dbReference type="ARBA" id="ARBA00022450"/>
    </source>
</evidence>
<evidence type="ECO:0000313" key="10">
    <source>
        <dbReference type="Proteomes" id="UP000515561"/>
    </source>
</evidence>
<dbReference type="SUPFAM" id="SSF47336">
    <property type="entry name" value="ACP-like"/>
    <property type="match status" value="2"/>
</dbReference>
<sequence>MLDLKRIKLNTIGLGDILAEDDNRLNRISRKDIAVIGIGGKFGSSDSIEAFWNQLCAGKDMIRSFPKRRDSLYKKYKDLCRKKGILLEQDESYNKAGYLEEIEEFDYELFSMSPSEAKLMDPHQRLFLQCALSALENGGYGGNRAKGSNTGIFVGFSDDFNFSYNNLISIVDPAAIPMALTGNIKSIIASRLAYLFDMKGPSMLVNTACSSSLVAVHLACKSLIAGECEMAIAGGVKLYLEPQTKAESGVGILSHDGKARTFDNSSEGTGLGEGAGAVLLKPLSKAVEDGDLIYAVIKGSCINQDGTSVGITAPNPSAQTNVIEGAWKDAGVDPESITYIEAHGTGTKLGDPIEIMAINEAFRKHTDKKQFCAVGSVKSNLGHLDSAAGIAGLIKSILSLHERKITPHLHFRLPNEKINFEQSAVYVNDRLTNWEKGHFPRRCGISSFGLSGTNCHIVLEEAPEIKEKRHSTSKRQRVLCLSAKSVIALDRLVGQYYELLSKRKGIELDDLCFTSNACRGHYENRLAILFENIEDLLDILNEIQSKSVANVEVKNAYYGRHKSVPDIKQNKLKGEVTQAEIGEISCEANRIIKEYLEQRKGELLKEICILYICGAKVTWEELYRTADTKTIILPGYPLEKKCCWPDMDITEGRKSNYKLVHSNIVKSHNIDIYMTKFSVEDHWILSEHKVSGSYVVPGTTYIEMILQIFGLSRNGCIPEFQDILFYTPMSVVKGKDKEAHTIIKYGLEEYAEFSVSSRNSEDDDTWVKHVDGRIKFIDGEKVSNQNISEIMDRCSMENFKSIYKESDARIVEVGPRWDNITQVYVGNGEVLALMELKEQFSEDMNQYYVHPALMDCAVNLANTYVGSGPFLPFFYENLRIYDRIPQKFYSIIKRNDLENTTGETAKFDIVLTKLSGEVFSFVKNYTVKRVREVDLVPKKKESKIFHAIKWIQDKNIREESFVKSVLLFKSNANFCNKLIKQLKQQKVEVITVQAGENYQKIDDYTFSINLKQSNYNILFDQLRSYQFSHIVFMLDLFDNTLDITDNIIGKRERSIDSLFFITKAIINHKITRDIELALVSDHTAAVTGNEEYINPYGAALFGLGKSIQEENSSIKCRCLDIDKSTDEKTIANEIMSKRTSYKVAFREGYKYIEQLYEMNIEDLEDSGIQIKQNGCYVITGGTGGLGIQIAAYLASKDAKNLCLISRSGLPKRTDWNTIIKENSTKVANTIREIMRLEEMGINVSVYGTDISNEKEVNITLCKIKSLFGSINGVVHCAGVAGDGILAAKNFNTFNRVISPKIDGTCILHKLTRQDELDFFVLYSSVSSIMGGIGQGDYSAANSFLDAFAGYRNQSVPGTVAINWAPWADTGMAYDYGLKDTGLFKMLDNQTGVDAFNKVINRRISNIIVGRLNPDELNNYTNNNLIKYDGRTKADIKDSGKKQIESLQEKRFITLKGRAEGNYTASEALVGQAWGEVLGLDEIDIYDDFYTLGGDSILAIHIVNVLNKSITKKINISDLFENLTIFQLAEYLKHAVKTEMTIDKPTQMHGIIKHNLSNAQKRIWFLQKLNSDMVAYNLPSTQYMETRPDMDALNRALNELIERHWMLRTIFVEDNGIPKQIILDRHLMSFTVIDLSKDENEVKILHETLGNQNHTVFDMSKPLMRACIYLLSGSRCCLYFNFHHLIIDGWGIDIFFRELMDLYCHYTEGHSANLKPVKIQYVNWVEQREKWEKGNEFRKIEEYWLQEICNPIPQLNLPVDYQRPVIQTYNGSSLNFCIGKEQTDLLKKLSRKCNTTLHTVLLATYFLFLEKISGDEDIIIGVPGTMRDSEEAEAVLGIFVNMFCMRLKFNDIHNLNELIEEVKRKSLDAYKNSGYPFETLVSKVNPERDLSRNTVFNTVFQFYDNIPPEIEGVSQFELSLLSKESNGSLALRFEFNTDLFKPDTIKRFIRNFMNIVNHMVRDSCIDLANIEILDCNYKNDLLHKYTNHINYTFNKGLCELIEERMLLNPDNISVEYEGQYLTNIELNDRADTLGKVLKDNGAVTDVPIGIICGRNLNLISGLLGILKAGTCYVPLDPDYPSERISYIVKSSGAKIILAESSQRDKVTALLEDGCSLETVVYMSESGKTCIESIERNNDICINKKKDNYIDNLMYIIYTSGSTGLPKGVMVTQQNVLNYLKWSIDEFKLTQSDTMMLITSVCFDISVFEIFGALLSGAKLCIVPLNTLRDPHKLLDFINNKQVNIWHSVPTLMAQLLIALDSDTEQGRLSCFNSMRHIMIGGEAWGIQLAKEIRKFFRNADITNMYGPTEATIWITSYHIGDNLDNLQTLPIGKPVAGNTILILDGAKKLCDIGITGEIYVKGINVTRGYHNDTEKTASFFTTWDDGSVVYKTGDFGRYMEDGNIEFLGRKDGLVKVRGYRIELGEIENILLKKGEVDAVAVVSKKYGESNQLACYYTSTAKVNTDDLKDYLRKKLPVYMIPSIIMQLDEMPITPNGKIDKNALPDPKTAEIQTHLEPPASIVERKIAEIWFSILGTREISVNDSFFDVGGDSFLVVQIHSKISHEFEMDLTVTDLFKYHTIRELAAYIVSKEPKTEANDNRLLNEVKEDIIDVLDEMMDDKLDIEQAMKKLFEKNAGQSATKLPPRLDTDQ</sequence>
<dbReference type="FunFam" id="3.40.50.980:FF:000001">
    <property type="entry name" value="Non-ribosomal peptide synthetase"/>
    <property type="match status" value="1"/>
</dbReference>
<dbReference type="Pfam" id="PF21089">
    <property type="entry name" value="PKS_DH_N"/>
    <property type="match status" value="1"/>
</dbReference>
<dbReference type="GO" id="GO:0004312">
    <property type="term" value="F:fatty acid synthase activity"/>
    <property type="evidence" value="ECO:0007669"/>
    <property type="project" value="TreeGrafter"/>
</dbReference>
<dbReference type="GO" id="GO:0031177">
    <property type="term" value="F:phosphopantetheine binding"/>
    <property type="evidence" value="ECO:0007669"/>
    <property type="project" value="InterPro"/>
</dbReference>
<dbReference type="InterPro" id="IPR049551">
    <property type="entry name" value="PKS_DH_C"/>
</dbReference>
<dbReference type="InterPro" id="IPR010071">
    <property type="entry name" value="AA_adenyl_dom"/>
</dbReference>
<dbReference type="InterPro" id="IPR014031">
    <property type="entry name" value="Ketoacyl_synth_C"/>
</dbReference>
<dbReference type="InterPro" id="IPR049552">
    <property type="entry name" value="PKS_DH_N"/>
</dbReference>
<dbReference type="Pfam" id="PF13193">
    <property type="entry name" value="AMP-binding_C"/>
    <property type="match status" value="1"/>
</dbReference>
<dbReference type="SMART" id="SM00822">
    <property type="entry name" value="PKS_KR"/>
    <property type="match status" value="1"/>
</dbReference>
<dbReference type="SMART" id="SM00825">
    <property type="entry name" value="PKS_KS"/>
    <property type="match status" value="1"/>
</dbReference>
<dbReference type="InterPro" id="IPR020841">
    <property type="entry name" value="PKS_Beta-ketoAc_synthase_dom"/>
</dbReference>
<dbReference type="PROSITE" id="PS50075">
    <property type="entry name" value="CARRIER"/>
    <property type="match status" value="2"/>
</dbReference>
<feature type="domain" description="Carrier" evidence="6">
    <location>
        <begin position="1460"/>
        <end position="1535"/>
    </location>
</feature>
<dbReference type="InterPro" id="IPR036291">
    <property type="entry name" value="NAD(P)-bd_dom_sf"/>
</dbReference>
<dbReference type="PANTHER" id="PTHR43775">
    <property type="entry name" value="FATTY ACID SYNTHASE"/>
    <property type="match status" value="1"/>
</dbReference>
<gene>
    <name evidence="9" type="ORF">acsn021_37370</name>
</gene>
<organism evidence="9 10">
    <name type="scientific">Anaerocolumna cellulosilytica</name>
    <dbReference type="NCBI Taxonomy" id="433286"/>
    <lineage>
        <taxon>Bacteria</taxon>
        <taxon>Bacillati</taxon>
        <taxon>Bacillota</taxon>
        <taxon>Clostridia</taxon>
        <taxon>Lachnospirales</taxon>
        <taxon>Lachnospiraceae</taxon>
        <taxon>Anaerocolumna</taxon>
    </lineage>
</organism>
<dbReference type="Pfam" id="PF21394">
    <property type="entry name" value="Beta-ketacyl_N"/>
    <property type="match status" value="1"/>
</dbReference>
<evidence type="ECO:0000313" key="9">
    <source>
        <dbReference type="EMBL" id="BCJ96168.1"/>
    </source>
</evidence>
<dbReference type="InterPro" id="IPR020845">
    <property type="entry name" value="AMP-binding_CS"/>
</dbReference>
<dbReference type="SMART" id="SM00823">
    <property type="entry name" value="PKS_PP"/>
    <property type="match status" value="2"/>
</dbReference>
<dbReference type="InterPro" id="IPR049490">
    <property type="entry name" value="C883_1060-like_KR_N"/>
</dbReference>
<dbReference type="Pfam" id="PF22621">
    <property type="entry name" value="CurL-like_PKS_C"/>
    <property type="match status" value="1"/>
</dbReference>
<dbReference type="InterPro" id="IPR025110">
    <property type="entry name" value="AMP-bd_C"/>
</dbReference>
<evidence type="ECO:0000256" key="5">
    <source>
        <dbReference type="PROSITE-ProRule" id="PRU01363"/>
    </source>
</evidence>
<dbReference type="CDD" id="cd08953">
    <property type="entry name" value="KR_2_SDR_x"/>
    <property type="match status" value="1"/>
</dbReference>
<dbReference type="Gene3D" id="3.10.129.110">
    <property type="entry name" value="Polyketide synthase dehydratase"/>
    <property type="match status" value="1"/>
</dbReference>
<dbReference type="InterPro" id="IPR045851">
    <property type="entry name" value="AMP-bd_C_sf"/>
</dbReference>
<dbReference type="Pfam" id="PF08659">
    <property type="entry name" value="KR"/>
    <property type="match status" value="1"/>
</dbReference>
<dbReference type="Gene3D" id="1.10.1240.100">
    <property type="match status" value="1"/>
</dbReference>
<dbReference type="InterPro" id="IPR020806">
    <property type="entry name" value="PKS_PP-bd"/>
</dbReference>
<feature type="domain" description="PKS/mFAS DH" evidence="8">
    <location>
        <begin position="657"/>
        <end position="936"/>
    </location>
</feature>
<name>A0A6S6RB92_9FIRM</name>
<dbReference type="PROSITE" id="PS52019">
    <property type="entry name" value="PKS_MFAS_DH"/>
    <property type="match status" value="1"/>
</dbReference>
<dbReference type="Gene3D" id="3.30.559.10">
    <property type="entry name" value="Chloramphenicol acetyltransferase-like domain"/>
    <property type="match status" value="1"/>
</dbReference>
<keyword evidence="4" id="KW-0808">Transferase</keyword>
<dbReference type="PROSITE" id="PS52004">
    <property type="entry name" value="KS3_2"/>
    <property type="match status" value="1"/>
</dbReference>
<dbReference type="Gene3D" id="3.40.47.10">
    <property type="match status" value="1"/>
</dbReference>
<feature type="active site" description="Proton acceptor; for dehydratase activity" evidence="5">
    <location>
        <position position="688"/>
    </location>
</feature>
<keyword evidence="3" id="KW-0597">Phosphoprotein</keyword>
<dbReference type="Pfam" id="PF00501">
    <property type="entry name" value="AMP-binding"/>
    <property type="match status" value="1"/>
</dbReference>
<dbReference type="Gene3D" id="3.40.50.720">
    <property type="entry name" value="NAD(P)-binding Rossmann-like Domain"/>
    <property type="match status" value="1"/>
</dbReference>
<evidence type="ECO:0000256" key="3">
    <source>
        <dbReference type="ARBA" id="ARBA00022553"/>
    </source>
</evidence>
<feature type="domain" description="Ketosynthase family 3 (KS3)" evidence="7">
    <location>
        <begin position="30"/>
        <end position="461"/>
    </location>
</feature>
<dbReference type="SUPFAM" id="SSF56801">
    <property type="entry name" value="Acetyl-CoA synthetase-like"/>
    <property type="match status" value="1"/>
</dbReference>
<evidence type="ECO:0000259" key="7">
    <source>
        <dbReference type="PROSITE" id="PS52004"/>
    </source>
</evidence>
<dbReference type="Gene3D" id="1.10.1200.10">
    <property type="entry name" value="ACP-like"/>
    <property type="match status" value="2"/>
</dbReference>
<dbReference type="InterPro" id="IPR000873">
    <property type="entry name" value="AMP-dep_synth/lig_dom"/>
</dbReference>
<dbReference type="Pfam" id="PF14765">
    <property type="entry name" value="PS-DH"/>
    <property type="match status" value="1"/>
</dbReference>
<dbReference type="CDD" id="cd00833">
    <property type="entry name" value="PKS"/>
    <property type="match status" value="1"/>
</dbReference>
<dbReference type="Pfam" id="PF00109">
    <property type="entry name" value="ketoacyl-synt"/>
    <property type="match status" value="1"/>
</dbReference>
<evidence type="ECO:0000259" key="8">
    <source>
        <dbReference type="PROSITE" id="PS52019"/>
    </source>
</evidence>
<evidence type="ECO:0000256" key="1">
    <source>
        <dbReference type="ARBA" id="ARBA00001957"/>
    </source>
</evidence>
<protein>
    <submittedName>
        <fullName evidence="9">Uncharacterized protein</fullName>
    </submittedName>
</protein>
<dbReference type="PROSITE" id="PS00455">
    <property type="entry name" value="AMP_BINDING"/>
    <property type="match status" value="1"/>
</dbReference>
<dbReference type="InterPro" id="IPR014030">
    <property type="entry name" value="Ketoacyl_synth_N"/>
</dbReference>
<dbReference type="KEGG" id="acel:acsn021_37370"/>
<feature type="region of interest" description="N-terminal hotdog fold" evidence="5">
    <location>
        <begin position="657"/>
        <end position="781"/>
    </location>
</feature>
<keyword evidence="10" id="KW-1185">Reference proteome</keyword>
<dbReference type="NCBIfam" id="TIGR01733">
    <property type="entry name" value="AA-adenyl-dom"/>
    <property type="match status" value="1"/>
</dbReference>
<dbReference type="GO" id="GO:0004315">
    <property type="term" value="F:3-oxoacyl-[acyl-carrier-protein] synthase activity"/>
    <property type="evidence" value="ECO:0007669"/>
    <property type="project" value="InterPro"/>
</dbReference>
<dbReference type="CDD" id="cd05930">
    <property type="entry name" value="A_NRPS"/>
    <property type="match status" value="1"/>
</dbReference>
<evidence type="ECO:0000259" key="6">
    <source>
        <dbReference type="PROSITE" id="PS50075"/>
    </source>
</evidence>
<dbReference type="PROSITE" id="PS00606">
    <property type="entry name" value="KS3_1"/>
    <property type="match status" value="1"/>
</dbReference>
<dbReference type="CDD" id="cd19531">
    <property type="entry name" value="LCL_NRPS-like"/>
    <property type="match status" value="1"/>
</dbReference>
<dbReference type="RefSeq" id="WP_184091627.1">
    <property type="nucleotide sequence ID" value="NZ_AP023367.1"/>
</dbReference>
<dbReference type="InterPro" id="IPR001242">
    <property type="entry name" value="Condensation_dom"/>
</dbReference>
<dbReference type="GO" id="GO:0006633">
    <property type="term" value="P:fatty acid biosynthetic process"/>
    <property type="evidence" value="ECO:0007669"/>
    <property type="project" value="InterPro"/>
</dbReference>
<dbReference type="InterPro" id="IPR013968">
    <property type="entry name" value="PKS_KR"/>
</dbReference>
<evidence type="ECO:0000256" key="4">
    <source>
        <dbReference type="ARBA" id="ARBA00022679"/>
    </source>
</evidence>
<dbReference type="Pfam" id="PF00668">
    <property type="entry name" value="Condensation"/>
    <property type="match status" value="1"/>
</dbReference>
<proteinExistence type="predicted"/>
<dbReference type="InterPro" id="IPR049900">
    <property type="entry name" value="PKS_mFAS_DH"/>
</dbReference>
<dbReference type="InterPro" id="IPR057326">
    <property type="entry name" value="KR_dom"/>
</dbReference>
<feature type="active site" description="Proton donor; for dehydratase activity" evidence="5">
    <location>
        <position position="855"/>
    </location>
</feature>
<dbReference type="InterPro" id="IPR042104">
    <property type="entry name" value="PKS_dehydratase_sf"/>
</dbReference>
<dbReference type="InterPro" id="IPR009081">
    <property type="entry name" value="PP-bd_ACP"/>
</dbReference>
<dbReference type="Gene3D" id="3.40.50.12780">
    <property type="entry name" value="N-terminal domain of ligase-like"/>
    <property type="match status" value="1"/>
</dbReference>
<comment type="cofactor">
    <cofactor evidence="1">
        <name>pantetheine 4'-phosphate</name>
        <dbReference type="ChEBI" id="CHEBI:47942"/>
    </cofactor>
</comment>
<dbReference type="InterPro" id="IPR023213">
    <property type="entry name" value="CAT-like_dom_sf"/>
</dbReference>
<dbReference type="InterPro" id="IPR036736">
    <property type="entry name" value="ACP-like_sf"/>
</dbReference>
<dbReference type="Gene3D" id="3.30.559.30">
    <property type="entry name" value="Nonribosomal peptide synthetase, condensation domain"/>
    <property type="match status" value="1"/>
</dbReference>
<dbReference type="Proteomes" id="UP000515561">
    <property type="component" value="Chromosome"/>
</dbReference>
<feature type="region of interest" description="C-terminal hotdog fold" evidence="5">
    <location>
        <begin position="794"/>
        <end position="936"/>
    </location>
</feature>